<sequence length="134" mass="14899">MTRLASSLLIFVALSGAAHACGAERARIYGMTLQYQSAMAQLTQRRLGMGHGVASDSEEAAMEAVRYRALHLDVQRRRAAILELYVAMVGMECEHFDATSLAQTQDRFRALAAEERAYLDFRMGRKTARLDLGD</sequence>
<feature type="chain" id="PRO_5043941370" evidence="1">
    <location>
        <begin position="21"/>
        <end position="134"/>
    </location>
</feature>
<accession>A0AAU7JAZ4</accession>
<evidence type="ECO:0000313" key="2">
    <source>
        <dbReference type="EMBL" id="XBO37239.1"/>
    </source>
</evidence>
<feature type="signal peptide" evidence="1">
    <location>
        <begin position="1"/>
        <end position="20"/>
    </location>
</feature>
<proteinExistence type="predicted"/>
<evidence type="ECO:0000256" key="1">
    <source>
        <dbReference type="SAM" id="SignalP"/>
    </source>
</evidence>
<dbReference type="RefSeq" id="WP_406854061.1">
    <property type="nucleotide sequence ID" value="NZ_CP157484.1"/>
</dbReference>
<keyword evidence="1" id="KW-0732">Signal</keyword>
<name>A0AAU7JAZ4_9HYPH</name>
<gene>
    <name evidence="2" type="ORF">ABEG18_16065</name>
</gene>
<organism evidence="2">
    <name type="scientific">Alsobacter sp. KACC 23698</name>
    <dbReference type="NCBI Taxonomy" id="3149229"/>
    <lineage>
        <taxon>Bacteria</taxon>
        <taxon>Pseudomonadati</taxon>
        <taxon>Pseudomonadota</taxon>
        <taxon>Alphaproteobacteria</taxon>
        <taxon>Hyphomicrobiales</taxon>
        <taxon>Alsobacteraceae</taxon>
        <taxon>Alsobacter</taxon>
    </lineage>
</organism>
<reference evidence="2" key="1">
    <citation type="submission" date="2024-05" db="EMBL/GenBank/DDBJ databases">
        <authorList>
            <person name="Kim S."/>
            <person name="Heo J."/>
            <person name="Choi H."/>
            <person name="Choi Y."/>
            <person name="Kwon S.-W."/>
            <person name="Kim Y."/>
        </authorList>
    </citation>
    <scope>NUCLEOTIDE SEQUENCE</scope>
    <source>
        <strain evidence="2">KACC 23698</strain>
    </source>
</reference>
<dbReference type="AlphaFoldDB" id="A0AAU7JAZ4"/>
<protein>
    <submittedName>
        <fullName evidence="2">Uncharacterized protein</fullName>
    </submittedName>
</protein>
<dbReference type="EMBL" id="CP157484">
    <property type="protein sequence ID" value="XBO37239.1"/>
    <property type="molecule type" value="Genomic_DNA"/>
</dbReference>